<dbReference type="NCBIfam" id="TIGR02870">
    <property type="entry name" value="spore_II_D"/>
    <property type="match status" value="1"/>
</dbReference>
<keyword evidence="4" id="KW-1185">Reference proteome</keyword>
<dbReference type="InterPro" id="IPR013486">
    <property type="entry name" value="SpoIID/LytB"/>
</dbReference>
<proteinExistence type="predicted"/>
<dbReference type="EMBL" id="JAGGLB010000014">
    <property type="protein sequence ID" value="MBP1992611.1"/>
    <property type="molecule type" value="Genomic_DNA"/>
</dbReference>
<gene>
    <name evidence="3" type="ORF">J2Z66_004220</name>
</gene>
<evidence type="ECO:0000256" key="1">
    <source>
        <dbReference type="SAM" id="Phobius"/>
    </source>
</evidence>
<dbReference type="PANTHER" id="PTHR30032:SF4">
    <property type="entry name" value="AMIDASE ENHANCER"/>
    <property type="match status" value="1"/>
</dbReference>
<keyword evidence="1" id="KW-0472">Membrane</keyword>
<dbReference type="PANTHER" id="PTHR30032">
    <property type="entry name" value="N-ACETYLMURAMOYL-L-ALANINE AMIDASE-RELATED"/>
    <property type="match status" value="1"/>
</dbReference>
<dbReference type="NCBIfam" id="TIGR02669">
    <property type="entry name" value="SpoIID_LytB"/>
    <property type="match status" value="1"/>
</dbReference>
<evidence type="ECO:0000259" key="2">
    <source>
        <dbReference type="Pfam" id="PF08486"/>
    </source>
</evidence>
<accession>A0ABS4J039</accession>
<dbReference type="RefSeq" id="WP_209973760.1">
    <property type="nucleotide sequence ID" value="NZ_JAGGLB010000014.1"/>
</dbReference>
<dbReference type="Proteomes" id="UP001519287">
    <property type="component" value="Unassembled WGS sequence"/>
</dbReference>
<evidence type="ECO:0000313" key="3">
    <source>
        <dbReference type="EMBL" id="MBP1992611.1"/>
    </source>
</evidence>
<dbReference type="InterPro" id="IPR051922">
    <property type="entry name" value="Bact_Sporulation_Assoc"/>
</dbReference>
<feature type="transmembrane region" description="Helical" evidence="1">
    <location>
        <begin position="12"/>
        <end position="34"/>
    </location>
</feature>
<feature type="domain" description="Sporulation stage II protein D amidase enhancer LytB N-terminal" evidence="2">
    <location>
        <begin position="77"/>
        <end position="182"/>
    </location>
</feature>
<dbReference type="InterPro" id="IPR013693">
    <property type="entry name" value="SpoIID/LytB_N"/>
</dbReference>
<name>A0ABS4J039_9BACL</name>
<evidence type="ECO:0000313" key="4">
    <source>
        <dbReference type="Proteomes" id="UP001519287"/>
    </source>
</evidence>
<comment type="caution">
    <text evidence="3">The sequence shown here is derived from an EMBL/GenBank/DDBJ whole genome shotgun (WGS) entry which is preliminary data.</text>
</comment>
<keyword evidence="1" id="KW-0812">Transmembrane</keyword>
<protein>
    <submittedName>
        <fullName evidence="3">Stage II sporulation protein D</fullName>
    </submittedName>
</protein>
<dbReference type="InterPro" id="IPR014225">
    <property type="entry name" value="Spore_II_D_firmicutes"/>
</dbReference>
<dbReference type="Pfam" id="PF08486">
    <property type="entry name" value="SpoIID"/>
    <property type="match status" value="1"/>
</dbReference>
<sequence>MYKWKSGSTPRVVYWVAFWLSALIIVTIIIPGILVKKIPTETSLIPLATPEAIAAGVLTTKAAVAEKQLMIPVYLSKKEVVETVPLEEYVRGVLAAEMPIAFELEALKAQAMAARTYMLRRITDQDFSEVPTRDAWVTDTVVHQAYINEDDLKSKWDNSTKEANMAKINRAVEETRGLILTYDNKPINATFFSTSNGYTENSEDYWPDKVPYLRSVPSPWDKKLSPRFEDTVTFSYSTLLQKLGLSSISSKKGSTMGISIIEQSAGHRIMKIRVGGKTFTGREIREKLGLASSQFNWKWKGSQLEITTYGYGHGVGMSQWGAQGMAKEGRTAADIVKYYYTGISIVQASEILAMK</sequence>
<reference evidence="3 4" key="1">
    <citation type="submission" date="2021-03" db="EMBL/GenBank/DDBJ databases">
        <title>Genomic Encyclopedia of Type Strains, Phase IV (KMG-IV): sequencing the most valuable type-strain genomes for metagenomic binning, comparative biology and taxonomic classification.</title>
        <authorList>
            <person name="Goeker M."/>
        </authorList>
    </citation>
    <scope>NUCLEOTIDE SEQUENCE [LARGE SCALE GENOMIC DNA]</scope>
    <source>
        <strain evidence="3 4">DSM 26048</strain>
    </source>
</reference>
<organism evidence="3 4">
    <name type="scientific">Paenibacillus eucommiae</name>
    <dbReference type="NCBI Taxonomy" id="1355755"/>
    <lineage>
        <taxon>Bacteria</taxon>
        <taxon>Bacillati</taxon>
        <taxon>Bacillota</taxon>
        <taxon>Bacilli</taxon>
        <taxon>Bacillales</taxon>
        <taxon>Paenibacillaceae</taxon>
        <taxon>Paenibacillus</taxon>
    </lineage>
</organism>
<keyword evidence="1" id="KW-1133">Transmembrane helix</keyword>